<dbReference type="PANTHER" id="PTHR34709:SF57">
    <property type="entry name" value="F-BOX DOMAIN-CONTAINING PROTEIN"/>
    <property type="match status" value="1"/>
</dbReference>
<evidence type="ECO:0000313" key="3">
    <source>
        <dbReference type="EMBL" id="KAJ8442811.1"/>
    </source>
</evidence>
<dbReference type="Gene3D" id="3.80.10.10">
    <property type="entry name" value="Ribonuclease Inhibitor"/>
    <property type="match status" value="5"/>
</dbReference>
<dbReference type="InterPro" id="IPR055312">
    <property type="entry name" value="FBL15-like"/>
</dbReference>
<dbReference type="InterPro" id="IPR006553">
    <property type="entry name" value="Leu-rich_rpt_Cys-con_subtyp"/>
</dbReference>
<gene>
    <name evidence="3" type="ORF">Cgig2_016277</name>
</gene>
<dbReference type="FunFam" id="3.80.10.10:FF:000357">
    <property type="entry name" value="F-box/LRR-repeat protein 15"/>
    <property type="match status" value="1"/>
</dbReference>
<dbReference type="EMBL" id="JAKOGI010000133">
    <property type="protein sequence ID" value="KAJ8442811.1"/>
    <property type="molecule type" value="Genomic_DNA"/>
</dbReference>
<evidence type="ECO:0000259" key="2">
    <source>
        <dbReference type="PROSITE" id="PS50181"/>
    </source>
</evidence>
<organism evidence="3 4">
    <name type="scientific">Carnegiea gigantea</name>
    <dbReference type="NCBI Taxonomy" id="171969"/>
    <lineage>
        <taxon>Eukaryota</taxon>
        <taxon>Viridiplantae</taxon>
        <taxon>Streptophyta</taxon>
        <taxon>Embryophyta</taxon>
        <taxon>Tracheophyta</taxon>
        <taxon>Spermatophyta</taxon>
        <taxon>Magnoliopsida</taxon>
        <taxon>eudicotyledons</taxon>
        <taxon>Gunneridae</taxon>
        <taxon>Pentapetalae</taxon>
        <taxon>Caryophyllales</taxon>
        <taxon>Cactineae</taxon>
        <taxon>Cactaceae</taxon>
        <taxon>Cactoideae</taxon>
        <taxon>Echinocereeae</taxon>
        <taxon>Carnegiea</taxon>
    </lineage>
</organism>
<keyword evidence="4" id="KW-1185">Reference proteome</keyword>
<proteinExistence type="predicted"/>
<dbReference type="CDD" id="cd22109">
    <property type="entry name" value="F-box_FBXO41"/>
    <property type="match status" value="1"/>
</dbReference>
<dbReference type="Gene3D" id="1.20.1280.50">
    <property type="match status" value="1"/>
</dbReference>
<dbReference type="Proteomes" id="UP001153076">
    <property type="component" value="Unassembled WGS sequence"/>
</dbReference>
<dbReference type="InterPro" id="IPR001611">
    <property type="entry name" value="Leu-rich_rpt"/>
</dbReference>
<feature type="domain" description="F-box" evidence="2">
    <location>
        <begin position="197"/>
        <end position="243"/>
    </location>
</feature>
<evidence type="ECO:0000313" key="4">
    <source>
        <dbReference type="Proteomes" id="UP001153076"/>
    </source>
</evidence>
<dbReference type="PROSITE" id="PS50181">
    <property type="entry name" value="FBOX"/>
    <property type="match status" value="1"/>
</dbReference>
<dbReference type="PANTHER" id="PTHR34709">
    <property type="entry name" value="OS10G0396666 PROTEIN"/>
    <property type="match status" value="1"/>
</dbReference>
<reference evidence="3" key="1">
    <citation type="submission" date="2022-04" db="EMBL/GenBank/DDBJ databases">
        <title>Carnegiea gigantea Genome sequencing and assembly v2.</title>
        <authorList>
            <person name="Copetti D."/>
            <person name="Sanderson M.J."/>
            <person name="Burquez A."/>
            <person name="Wojciechowski M.F."/>
        </authorList>
    </citation>
    <scope>NUCLEOTIDE SEQUENCE</scope>
    <source>
        <strain evidence="3">SGP5-SGP5p</strain>
        <tissue evidence="3">Aerial part</tissue>
    </source>
</reference>
<dbReference type="SMART" id="SM00367">
    <property type="entry name" value="LRR_CC"/>
    <property type="match status" value="11"/>
</dbReference>
<dbReference type="InterPro" id="IPR001810">
    <property type="entry name" value="F-box_dom"/>
</dbReference>
<feature type="compositionally biased region" description="Basic and acidic residues" evidence="1">
    <location>
        <begin position="1"/>
        <end position="21"/>
    </location>
</feature>
<feature type="region of interest" description="Disordered" evidence="1">
    <location>
        <begin position="1"/>
        <end position="32"/>
    </location>
</feature>
<feature type="compositionally biased region" description="Acidic residues" evidence="1">
    <location>
        <begin position="22"/>
        <end position="32"/>
    </location>
</feature>
<protein>
    <recommendedName>
        <fullName evidence="2">F-box domain-containing protein</fullName>
    </recommendedName>
</protein>
<dbReference type="SMART" id="SM00256">
    <property type="entry name" value="FBOX"/>
    <property type="match status" value="1"/>
</dbReference>
<dbReference type="InterPro" id="IPR032675">
    <property type="entry name" value="LRR_dom_sf"/>
</dbReference>
<name>A0A9Q1KEM9_9CARY</name>
<comment type="caution">
    <text evidence="3">The sequence shown here is derived from an EMBL/GenBank/DDBJ whole genome shotgun (WGS) entry which is preliminary data.</text>
</comment>
<sequence length="992" mass="108845">MEGGKDGENCNPEAEKLGAEEGEKEEEDGEEALELGFYLGLPGGERRVAELRDGGTIIGGSKRDLEGVVVEREKSLSEELELSIGGSSSHHLPCLSSTGVSESPFEGGDFDLDLHFKRAKFDSGSQEYYYANEGSCADSNSLDVVGSYNKSHNSSTLTRKKPYCLPSAVDNYVNMASHSNSHDARVGNIDESDVDGMEIQMDLSDDLLHMVFSFLGHADLCRAAMVCKQWRAASAHEDFWRSLDFENRNISAAQLEDICHRYPKATEVNLCASPDMHMLVMRAVSLLRYLESLTLGKGPIGEEFFHALSDCPLLKTLVVCDAALGNSVQEISINHDRLQHLHVTKCRVLRVSVRCPQLQTLSLKRSNMAHVGLNCPLLHELDIGSCHKLPDTVIRSAVMSCPLLESLDMSNCSCVSDETLREIGRTCANLHTLNASYCPNISLEVLELDNCSLLTSVSLDLSHLRNLRLVHCRKFVDLNLRCLMLSSLTVSNCPALHRISITSNALKKLTLHKQESLNSLSLQCQYLEEVDLSDCESLTDSVCEVFSNGSGCPMLRSLVLDNCESLTAVGLCSTSLVSLSLAGCRAITTLNLKCPYLEEVRLDGCDHLERASFLPVGLQSLNLGICPKLNALYIEAPRMVSLELKGCGVLSDASINCPLLTSLDASFCSQLEDDCLSATTASCPLIEKLILMSCNSIGSEGLSSLCWLKDLTYLDLSYTFLMDLQPVFKSCLRLTGRNLHFTSSTLDTPSWVWMLKPSLYKGHSVVVDKSNAKTAYLDRTQAMGLHSCFVLKLQACKYLNDSSLEPLHKAGALPSLRELDLSYGTLCQSAIEDLLAYCTHLTHVSLNGCINMHDLNWGSTEPPSYQSSGVSSDQLQKKRIEQPHRLLQNLNCVGCPSIKKVYIPFVAQCMHLSSLNLSLSVNLKEVDIACSNLCFLNLSNCSSLEVLKLDCPKLTSLFLQSCSIDEGTVESAISGCSMLETLDVRFCPKFSP</sequence>
<dbReference type="OrthoDB" id="550575at2759"/>
<dbReference type="Pfam" id="PF12937">
    <property type="entry name" value="F-box-like"/>
    <property type="match status" value="1"/>
</dbReference>
<dbReference type="AlphaFoldDB" id="A0A9Q1KEM9"/>
<dbReference type="Pfam" id="PF13516">
    <property type="entry name" value="LRR_6"/>
    <property type="match status" value="1"/>
</dbReference>
<dbReference type="SUPFAM" id="SSF52047">
    <property type="entry name" value="RNI-like"/>
    <property type="match status" value="3"/>
</dbReference>
<evidence type="ECO:0000256" key="1">
    <source>
        <dbReference type="SAM" id="MobiDB-lite"/>
    </source>
</evidence>
<accession>A0A9Q1KEM9</accession>